<dbReference type="Gene3D" id="3.90.1150.10">
    <property type="entry name" value="Aspartate Aminotransferase, domain 1"/>
    <property type="match status" value="1"/>
</dbReference>
<comment type="caution">
    <text evidence="7">The sequence shown here is derived from an EMBL/GenBank/DDBJ whole genome shotgun (WGS) entry which is preliminary data.</text>
</comment>
<evidence type="ECO:0000256" key="3">
    <source>
        <dbReference type="ARBA" id="ARBA00023015"/>
    </source>
</evidence>
<evidence type="ECO:0000256" key="1">
    <source>
        <dbReference type="ARBA" id="ARBA00005384"/>
    </source>
</evidence>
<dbReference type="SMART" id="SM00345">
    <property type="entry name" value="HTH_GNTR"/>
    <property type="match status" value="1"/>
</dbReference>
<accession>A0ABT4LDU3</accession>
<reference evidence="7" key="1">
    <citation type="submission" date="2022-12" db="EMBL/GenBank/DDBJ databases">
        <title>Bacterial isolates from different developmental stages of Nematostella vectensis.</title>
        <authorList>
            <person name="Fraune S."/>
        </authorList>
    </citation>
    <scope>NUCLEOTIDE SEQUENCE</scope>
    <source>
        <strain evidence="7">G21630-S1</strain>
    </source>
</reference>
<evidence type="ECO:0000256" key="4">
    <source>
        <dbReference type="ARBA" id="ARBA00023125"/>
    </source>
</evidence>
<dbReference type="Proteomes" id="UP001069802">
    <property type="component" value="Unassembled WGS sequence"/>
</dbReference>
<dbReference type="InterPro" id="IPR036388">
    <property type="entry name" value="WH-like_DNA-bd_sf"/>
</dbReference>
<keyword evidence="4" id="KW-0238">DNA-binding</keyword>
<evidence type="ECO:0000313" key="7">
    <source>
        <dbReference type="EMBL" id="MCZ4279261.1"/>
    </source>
</evidence>
<dbReference type="Pfam" id="PF00155">
    <property type="entry name" value="Aminotran_1_2"/>
    <property type="match status" value="1"/>
</dbReference>
<name>A0ABT4LDU3_9PROT</name>
<keyword evidence="3" id="KW-0805">Transcription regulation</keyword>
<comment type="similarity">
    <text evidence="1">In the C-terminal section; belongs to the class-I pyridoxal-phosphate-dependent aminotransferase family.</text>
</comment>
<dbReference type="InterPro" id="IPR015421">
    <property type="entry name" value="PyrdxlP-dep_Trfase_major"/>
</dbReference>
<dbReference type="PROSITE" id="PS50949">
    <property type="entry name" value="HTH_GNTR"/>
    <property type="match status" value="1"/>
</dbReference>
<evidence type="ECO:0000256" key="5">
    <source>
        <dbReference type="ARBA" id="ARBA00023163"/>
    </source>
</evidence>
<keyword evidence="8" id="KW-1185">Reference proteome</keyword>
<evidence type="ECO:0000259" key="6">
    <source>
        <dbReference type="PROSITE" id="PS50949"/>
    </source>
</evidence>
<dbReference type="InterPro" id="IPR000524">
    <property type="entry name" value="Tscrpt_reg_HTH_GntR"/>
</dbReference>
<organism evidence="7 8">
    <name type="scientific">Kiloniella laminariae</name>
    <dbReference type="NCBI Taxonomy" id="454162"/>
    <lineage>
        <taxon>Bacteria</taxon>
        <taxon>Pseudomonadati</taxon>
        <taxon>Pseudomonadota</taxon>
        <taxon>Alphaproteobacteria</taxon>
        <taxon>Rhodospirillales</taxon>
        <taxon>Kiloniellaceae</taxon>
        <taxon>Kiloniella</taxon>
    </lineage>
</organism>
<keyword evidence="7" id="KW-0032">Aminotransferase</keyword>
<dbReference type="EMBL" id="JAPWGY010000001">
    <property type="protein sequence ID" value="MCZ4279261.1"/>
    <property type="molecule type" value="Genomic_DNA"/>
</dbReference>
<dbReference type="GO" id="GO:0008483">
    <property type="term" value="F:transaminase activity"/>
    <property type="evidence" value="ECO:0007669"/>
    <property type="project" value="UniProtKB-KW"/>
</dbReference>
<dbReference type="InterPro" id="IPR004839">
    <property type="entry name" value="Aminotransferase_I/II_large"/>
</dbReference>
<dbReference type="Pfam" id="PF00392">
    <property type="entry name" value="GntR"/>
    <property type="match status" value="1"/>
</dbReference>
<dbReference type="Gene3D" id="1.10.10.10">
    <property type="entry name" value="Winged helix-like DNA-binding domain superfamily/Winged helix DNA-binding domain"/>
    <property type="match status" value="1"/>
</dbReference>
<dbReference type="CDD" id="cd00609">
    <property type="entry name" value="AAT_like"/>
    <property type="match status" value="1"/>
</dbReference>
<gene>
    <name evidence="7" type="ORF">O4H49_00640</name>
</gene>
<proteinExistence type="inferred from homology"/>
<dbReference type="PANTHER" id="PTHR46577:SF1">
    <property type="entry name" value="HTH-TYPE TRANSCRIPTIONAL REGULATORY PROTEIN GABR"/>
    <property type="match status" value="1"/>
</dbReference>
<dbReference type="PANTHER" id="PTHR46577">
    <property type="entry name" value="HTH-TYPE TRANSCRIPTIONAL REGULATORY PROTEIN GABR"/>
    <property type="match status" value="1"/>
</dbReference>
<protein>
    <submittedName>
        <fullName evidence="7">PLP-dependent aminotransferase family protein</fullName>
    </submittedName>
</protein>
<dbReference type="InterPro" id="IPR036390">
    <property type="entry name" value="WH_DNA-bd_sf"/>
</dbReference>
<evidence type="ECO:0000313" key="8">
    <source>
        <dbReference type="Proteomes" id="UP001069802"/>
    </source>
</evidence>
<sequence length="483" mass="52560">MNNIYIVPMTILSLIKSRAPATGQKYSQLESLFRQAIREGTLQPGEKLPPLRDAAWQAGCSLGTMSRVYAALERRGMVTAEVGRGTFVREEASIGADIILPRPSSSRKSDSNLADIGVIDLAMNAITNEEGEDLLRWALRRTADKASSLTLMTYRDGYGTAAQKLAMRAFLPACLQQVGEERLLINHGAQNGIFTALNRLTSPGDTICLEPLCYPGVSAALSQAGLSSVIVECDDRGIDPVDFERLCQAGRLRLLVTTPTGHNPTCITTPLERRLQIGEIAKKYDVLVIEDDIYGFLYPDAPPPYAALFPDNAIYLTGLAKRLTPSLRIGVSVASPQITMLMAQGITAQSWMVSPVLAVAASELALRHDSLQKMIDASLVQADEREKLTRAELADKVVSLKFCRSHAWLKLPDSCNVDLFVKQAELAGVLVTSGQRFSSRTGSGNQHIRLSIMAPRKTETLVIALSKLGAILTTPTLNSVEYF</sequence>
<dbReference type="InterPro" id="IPR015422">
    <property type="entry name" value="PyrdxlP-dep_Trfase_small"/>
</dbReference>
<dbReference type="Gene3D" id="3.40.640.10">
    <property type="entry name" value="Type I PLP-dependent aspartate aminotransferase-like (Major domain)"/>
    <property type="match status" value="1"/>
</dbReference>
<keyword evidence="2" id="KW-0663">Pyridoxal phosphate</keyword>
<dbReference type="SUPFAM" id="SSF46785">
    <property type="entry name" value="Winged helix' DNA-binding domain"/>
    <property type="match status" value="1"/>
</dbReference>
<keyword evidence="7" id="KW-0808">Transferase</keyword>
<dbReference type="InterPro" id="IPR015424">
    <property type="entry name" value="PyrdxlP-dep_Trfase"/>
</dbReference>
<dbReference type="InterPro" id="IPR051446">
    <property type="entry name" value="HTH_trans_reg/aminotransferase"/>
</dbReference>
<keyword evidence="5" id="KW-0804">Transcription</keyword>
<evidence type="ECO:0000256" key="2">
    <source>
        <dbReference type="ARBA" id="ARBA00022898"/>
    </source>
</evidence>
<feature type="domain" description="HTH gntR-type" evidence="6">
    <location>
        <begin position="23"/>
        <end position="91"/>
    </location>
</feature>
<dbReference type="CDD" id="cd07377">
    <property type="entry name" value="WHTH_GntR"/>
    <property type="match status" value="1"/>
</dbReference>
<dbReference type="SUPFAM" id="SSF53383">
    <property type="entry name" value="PLP-dependent transferases"/>
    <property type="match status" value="1"/>
</dbReference>